<gene>
    <name evidence="6" type="ORF">CLV52_1816</name>
</gene>
<dbReference type="PANTHER" id="PTHR43178">
    <property type="entry name" value="DIHYDROLIPOAMIDE ACETYLTRANSFERASE COMPONENT OF PYRUVATE DEHYDROGENASE COMPLEX"/>
    <property type="match status" value="1"/>
</dbReference>
<protein>
    <submittedName>
        <fullName evidence="6">2-oxoacid dehydrogenase/acyltransferase catalytic subunit</fullName>
    </submittedName>
</protein>
<dbReference type="Proteomes" id="UP000295344">
    <property type="component" value="Unassembled WGS sequence"/>
</dbReference>
<dbReference type="Gene3D" id="3.30.559.10">
    <property type="entry name" value="Chloramphenicol acetyltransferase-like domain"/>
    <property type="match status" value="1"/>
</dbReference>
<dbReference type="SUPFAM" id="SSF52777">
    <property type="entry name" value="CoA-dependent acyltransferases"/>
    <property type="match status" value="1"/>
</dbReference>
<accession>A0A4R7FKK3</accession>
<dbReference type="GO" id="GO:0031405">
    <property type="term" value="F:lipoic acid binding"/>
    <property type="evidence" value="ECO:0007669"/>
    <property type="project" value="TreeGrafter"/>
</dbReference>
<evidence type="ECO:0000259" key="5">
    <source>
        <dbReference type="Pfam" id="PF00198"/>
    </source>
</evidence>
<evidence type="ECO:0000256" key="1">
    <source>
        <dbReference type="ARBA" id="ARBA00001938"/>
    </source>
</evidence>
<feature type="domain" description="2-oxoacid dehydrogenase acyltransferase catalytic" evidence="5">
    <location>
        <begin position="177"/>
        <end position="257"/>
    </location>
</feature>
<evidence type="ECO:0000313" key="7">
    <source>
        <dbReference type="Proteomes" id="UP000295344"/>
    </source>
</evidence>
<proteinExistence type="predicted"/>
<evidence type="ECO:0000256" key="3">
    <source>
        <dbReference type="ARBA" id="ARBA00023315"/>
    </source>
</evidence>
<dbReference type="InterPro" id="IPR050743">
    <property type="entry name" value="2-oxoacid_DH_E2_comp"/>
</dbReference>
<dbReference type="InterPro" id="IPR023213">
    <property type="entry name" value="CAT-like_dom_sf"/>
</dbReference>
<name>A0A4R7FKK3_9MICO</name>
<dbReference type="GO" id="GO:0005737">
    <property type="term" value="C:cytoplasm"/>
    <property type="evidence" value="ECO:0007669"/>
    <property type="project" value="TreeGrafter"/>
</dbReference>
<organism evidence="6 7">
    <name type="scientific">Amnibacterium kyonggiense</name>
    <dbReference type="NCBI Taxonomy" id="595671"/>
    <lineage>
        <taxon>Bacteria</taxon>
        <taxon>Bacillati</taxon>
        <taxon>Actinomycetota</taxon>
        <taxon>Actinomycetes</taxon>
        <taxon>Micrococcales</taxon>
        <taxon>Microbacteriaceae</taxon>
        <taxon>Amnibacterium</taxon>
    </lineage>
</organism>
<comment type="cofactor">
    <cofactor evidence="1">
        <name>(R)-lipoate</name>
        <dbReference type="ChEBI" id="CHEBI:83088"/>
    </cofactor>
</comment>
<feature type="region of interest" description="Disordered" evidence="4">
    <location>
        <begin position="261"/>
        <end position="297"/>
    </location>
</feature>
<keyword evidence="3 6" id="KW-0012">Acyltransferase</keyword>
<feature type="domain" description="2-oxoacid dehydrogenase acyltransferase catalytic" evidence="5">
    <location>
        <begin position="13"/>
        <end position="132"/>
    </location>
</feature>
<dbReference type="EMBL" id="SOAM01000002">
    <property type="protein sequence ID" value="TDS76877.1"/>
    <property type="molecule type" value="Genomic_DNA"/>
</dbReference>
<reference evidence="6 7" key="1">
    <citation type="submission" date="2019-03" db="EMBL/GenBank/DDBJ databases">
        <title>Genomic Encyclopedia of Archaeal and Bacterial Type Strains, Phase II (KMG-II): from individual species to whole genera.</title>
        <authorList>
            <person name="Goeker M."/>
        </authorList>
    </citation>
    <scope>NUCLEOTIDE SEQUENCE [LARGE SCALE GENOMIC DNA]</scope>
    <source>
        <strain evidence="6 7">DSM 24782</strain>
    </source>
</reference>
<dbReference type="PANTHER" id="PTHR43178:SF5">
    <property type="entry name" value="LIPOAMIDE ACYLTRANSFERASE COMPONENT OF BRANCHED-CHAIN ALPHA-KETO ACID DEHYDROGENASE COMPLEX, MITOCHONDRIAL"/>
    <property type="match status" value="1"/>
</dbReference>
<evidence type="ECO:0000313" key="6">
    <source>
        <dbReference type="EMBL" id="TDS76877.1"/>
    </source>
</evidence>
<dbReference type="GO" id="GO:0016407">
    <property type="term" value="F:acetyltransferase activity"/>
    <property type="evidence" value="ECO:0007669"/>
    <property type="project" value="TreeGrafter"/>
</dbReference>
<dbReference type="RefSeq" id="WP_162850779.1">
    <property type="nucleotide sequence ID" value="NZ_BAAARP010000002.1"/>
</dbReference>
<keyword evidence="2 6" id="KW-0808">Transferase</keyword>
<dbReference type="InterPro" id="IPR001078">
    <property type="entry name" value="2-oxoacid_DH_actylTfrase"/>
</dbReference>
<dbReference type="AlphaFoldDB" id="A0A4R7FKK3"/>
<feature type="compositionally biased region" description="Basic and acidic residues" evidence="4">
    <location>
        <begin position="286"/>
        <end position="297"/>
    </location>
</feature>
<sequence length="297" mass="31833">MDRARERVRVVRPLGSTRRVLAGALRAGRRQAPMTGLLELDVTTAEAWLRDHPDRPVSMTAFVTACVARAAQRHPEVHAYRTWAGRIAEHRYVDVAVLVETATPRGPVGLPRLLVDADARSVEELTAELRSTRAQPAAGSAGRLLQRTAPVLARIPGATAALYLAMARSPAARRHVGTVSVTAVGMFGGGGGFGIAPPTVMPLAVVVGGIAQRPRVVDGGVEPRWTLDLTVAIDHAVVDGAPAARFCAELRRLVETAGPLVAPEEDRTRSRTAGTRTTPEGPFAPDAREESLRRWRM</sequence>
<keyword evidence="7" id="KW-1185">Reference proteome</keyword>
<evidence type="ECO:0000256" key="4">
    <source>
        <dbReference type="SAM" id="MobiDB-lite"/>
    </source>
</evidence>
<comment type="caution">
    <text evidence="6">The sequence shown here is derived from an EMBL/GenBank/DDBJ whole genome shotgun (WGS) entry which is preliminary data.</text>
</comment>
<evidence type="ECO:0000256" key="2">
    <source>
        <dbReference type="ARBA" id="ARBA00022679"/>
    </source>
</evidence>
<dbReference type="Pfam" id="PF00198">
    <property type="entry name" value="2-oxoacid_dh"/>
    <property type="match status" value="2"/>
</dbReference>